<feature type="compositionally biased region" description="Polar residues" evidence="1">
    <location>
        <begin position="25"/>
        <end position="41"/>
    </location>
</feature>
<reference evidence="3 4" key="1">
    <citation type="submission" date="2023-07" db="EMBL/GenBank/DDBJ databases">
        <title>Sorghum-associated microbial communities from plants grown in Nebraska, USA.</title>
        <authorList>
            <person name="Schachtman D."/>
        </authorList>
    </citation>
    <scope>NUCLEOTIDE SEQUENCE [LARGE SCALE GENOMIC DNA]</scope>
    <source>
        <strain evidence="3 4">BE248</strain>
    </source>
</reference>
<evidence type="ECO:0000313" key="3">
    <source>
        <dbReference type="EMBL" id="MDR7087992.1"/>
    </source>
</evidence>
<keyword evidence="4" id="KW-1185">Reference proteome</keyword>
<organism evidence="3 4">
    <name type="scientific">Aeromicrobium panaciterrae</name>
    <dbReference type="NCBI Taxonomy" id="363861"/>
    <lineage>
        <taxon>Bacteria</taxon>
        <taxon>Bacillati</taxon>
        <taxon>Actinomycetota</taxon>
        <taxon>Actinomycetes</taxon>
        <taxon>Propionibacteriales</taxon>
        <taxon>Nocardioidaceae</taxon>
        <taxon>Aeromicrobium</taxon>
    </lineage>
</organism>
<dbReference type="EMBL" id="JAVDWH010000001">
    <property type="protein sequence ID" value="MDR7087992.1"/>
    <property type="molecule type" value="Genomic_DNA"/>
</dbReference>
<name>A0ABU1US42_9ACTN</name>
<evidence type="ECO:0000256" key="2">
    <source>
        <dbReference type="SAM" id="SignalP"/>
    </source>
</evidence>
<feature type="signal peptide" evidence="2">
    <location>
        <begin position="1"/>
        <end position="29"/>
    </location>
</feature>
<keyword evidence="2" id="KW-0732">Signal</keyword>
<protein>
    <submittedName>
        <fullName evidence="3">Uncharacterized protein</fullName>
    </submittedName>
</protein>
<proteinExistence type="predicted"/>
<accession>A0ABU1US42</accession>
<feature type="chain" id="PRO_5046785345" evidence="2">
    <location>
        <begin position="30"/>
        <end position="275"/>
    </location>
</feature>
<sequence>MRSTIVRRLGAAISVLALALSLGTVPSSADESPEPFSSKSNVLEDRPNARLATGADLAQAGAARSSGGAAISVTPTVNVTELKAHSAVLNHPDENFIYVDVAVSDPSNIAYLTLSLSVDGEKSGPYEIFFDGEHTFVVVNDAVGLGRAKFYGTKVYYTPETGKLPTWDSTDSNYFYVRRDIYFEATAGYEPFDNTKEFYVEDMGIYSPTIHNFRALSSIKLQYKTGGEWKTKKTITIDDDGFGSYTFTKSTKYYYRIISGKTSTWVGFKKTFPKI</sequence>
<gene>
    <name evidence="3" type="ORF">J2X11_002831</name>
</gene>
<feature type="region of interest" description="Disordered" evidence="1">
    <location>
        <begin position="25"/>
        <end position="45"/>
    </location>
</feature>
<dbReference type="Proteomes" id="UP001257739">
    <property type="component" value="Unassembled WGS sequence"/>
</dbReference>
<evidence type="ECO:0000256" key="1">
    <source>
        <dbReference type="SAM" id="MobiDB-lite"/>
    </source>
</evidence>
<dbReference type="RefSeq" id="WP_309972246.1">
    <property type="nucleotide sequence ID" value="NZ_JAVDWH010000001.1"/>
</dbReference>
<evidence type="ECO:0000313" key="4">
    <source>
        <dbReference type="Proteomes" id="UP001257739"/>
    </source>
</evidence>
<comment type="caution">
    <text evidence="3">The sequence shown here is derived from an EMBL/GenBank/DDBJ whole genome shotgun (WGS) entry which is preliminary data.</text>
</comment>